<evidence type="ECO:0000313" key="8">
    <source>
        <dbReference type="Proteomes" id="UP001304671"/>
    </source>
</evidence>
<dbReference type="InterPro" id="IPR005495">
    <property type="entry name" value="LptG/LptF_permease"/>
</dbReference>
<evidence type="ECO:0000256" key="5">
    <source>
        <dbReference type="ARBA" id="ARBA00023136"/>
    </source>
</evidence>
<feature type="transmembrane region" description="Helical" evidence="6">
    <location>
        <begin position="100"/>
        <end position="118"/>
    </location>
</feature>
<keyword evidence="8" id="KW-1185">Reference proteome</keyword>
<feature type="transmembrane region" description="Helical" evidence="6">
    <location>
        <begin position="54"/>
        <end position="79"/>
    </location>
</feature>
<reference evidence="7 8" key="1">
    <citation type="submission" date="2023-12" db="EMBL/GenBank/DDBJ databases">
        <title>Novel species of the genus Arcicella isolated from rivers.</title>
        <authorList>
            <person name="Lu H."/>
        </authorList>
    </citation>
    <scope>NUCLEOTIDE SEQUENCE [LARGE SCALE GENOMIC DNA]</scope>
    <source>
        <strain evidence="7 8">LMG 21963</strain>
    </source>
</reference>
<name>A0ABU5QJV4_9BACT</name>
<comment type="caution">
    <text evidence="7">The sequence shown here is derived from an EMBL/GenBank/DDBJ whole genome shotgun (WGS) entry which is preliminary data.</text>
</comment>
<dbReference type="PANTHER" id="PTHR33529:SF6">
    <property type="entry name" value="YJGP_YJGQ FAMILY PERMEASE"/>
    <property type="match status" value="1"/>
</dbReference>
<gene>
    <name evidence="7" type="ORF">VB264_06005</name>
</gene>
<evidence type="ECO:0000256" key="6">
    <source>
        <dbReference type="SAM" id="Phobius"/>
    </source>
</evidence>
<dbReference type="PANTHER" id="PTHR33529">
    <property type="entry name" value="SLR0882 PROTEIN-RELATED"/>
    <property type="match status" value="1"/>
</dbReference>
<evidence type="ECO:0000256" key="1">
    <source>
        <dbReference type="ARBA" id="ARBA00004651"/>
    </source>
</evidence>
<evidence type="ECO:0000256" key="3">
    <source>
        <dbReference type="ARBA" id="ARBA00022692"/>
    </source>
</evidence>
<feature type="transmembrane region" description="Helical" evidence="6">
    <location>
        <begin position="379"/>
        <end position="397"/>
    </location>
</feature>
<dbReference type="EMBL" id="JAYFUL010000006">
    <property type="protein sequence ID" value="MEA5257328.1"/>
    <property type="molecule type" value="Genomic_DNA"/>
</dbReference>
<feature type="transmembrane region" description="Helical" evidence="6">
    <location>
        <begin position="12"/>
        <end position="34"/>
    </location>
</feature>
<keyword evidence="2" id="KW-1003">Cell membrane</keyword>
<comment type="subcellular location">
    <subcellularLocation>
        <location evidence="1">Cell membrane</location>
        <topology evidence="1">Multi-pass membrane protein</topology>
    </subcellularLocation>
</comment>
<keyword evidence="5 6" id="KW-0472">Membrane</keyword>
<accession>A0ABU5QJV4</accession>
<evidence type="ECO:0000256" key="2">
    <source>
        <dbReference type="ARBA" id="ARBA00022475"/>
    </source>
</evidence>
<organism evidence="7 8">
    <name type="scientific">Arcicella aquatica</name>
    <dbReference type="NCBI Taxonomy" id="217141"/>
    <lineage>
        <taxon>Bacteria</taxon>
        <taxon>Pseudomonadati</taxon>
        <taxon>Bacteroidota</taxon>
        <taxon>Cytophagia</taxon>
        <taxon>Cytophagales</taxon>
        <taxon>Flectobacillaceae</taxon>
        <taxon>Arcicella</taxon>
    </lineage>
</organism>
<keyword evidence="4 6" id="KW-1133">Transmembrane helix</keyword>
<feature type="transmembrane region" description="Helical" evidence="6">
    <location>
        <begin position="404"/>
        <end position="422"/>
    </location>
</feature>
<protein>
    <submittedName>
        <fullName evidence="7">LptF/LptG family permease</fullName>
    </submittedName>
</protein>
<dbReference type="RefSeq" id="WP_323247627.1">
    <property type="nucleotide sequence ID" value="NZ_JAYFUL010000006.1"/>
</dbReference>
<evidence type="ECO:0000313" key="7">
    <source>
        <dbReference type="EMBL" id="MEA5257328.1"/>
    </source>
</evidence>
<dbReference type="Proteomes" id="UP001304671">
    <property type="component" value="Unassembled WGS sequence"/>
</dbReference>
<feature type="transmembrane region" description="Helical" evidence="6">
    <location>
        <begin position="434"/>
        <end position="455"/>
    </location>
</feature>
<dbReference type="Pfam" id="PF03739">
    <property type="entry name" value="LptF_LptG"/>
    <property type="match status" value="1"/>
</dbReference>
<proteinExistence type="predicted"/>
<evidence type="ECO:0000256" key="4">
    <source>
        <dbReference type="ARBA" id="ARBA00022989"/>
    </source>
</evidence>
<keyword evidence="3 6" id="KW-0812">Transmembrane</keyword>
<sequence length="495" mass="57173">MIKKLDKLIIKSFWQPFVLTLAVVIFIFLMRLILVYFADLFGKDLGVEVYFELFFYFSLITIPIALPLAMLLSTLMTYGKLGEFFELTAIKSAGISITRAMQPMFIVTVLISLFAFWFNNVALPWANLKGYRLLYDIKTTKTTLNIKEGIFYNDLPGYSIKVSKKYPDNKTLKNIVIFDHTKNDGNKHLTLADSALMYTIMDKQYLIFELFNGNDYVEDADKTSNTNQTDMVTHAFRKSKVVMSLAAFDMHKTEEEQFKHYQMMRSYGELAKDADSLKKDFNRIRGNFYDNARSYYLFEMNKFPPLLNEDQKKLKKMKMSSIDSLIKKRDLHTANPYQSLDFAISQVNNALSFAESNVSTLTAKDEDLRKTNLEWHHKFTNAFAVFVMFLIGAPLGGIIKKGGFGLPVVIAIVFFILMYVMTQQGDKAAKESRVIVQIGAWISNTVLFLIGLYFLNKAKNDSRLFESDAYIVYFNQLKEKLKKAKFSKRFFNNYS</sequence>